<evidence type="ECO:0000256" key="1">
    <source>
        <dbReference type="SAM" id="Phobius"/>
    </source>
</evidence>
<organism evidence="2 3">
    <name type="scientific">Streptomyces cyanogenus</name>
    <dbReference type="NCBI Taxonomy" id="80860"/>
    <lineage>
        <taxon>Bacteria</taxon>
        <taxon>Bacillati</taxon>
        <taxon>Actinomycetota</taxon>
        <taxon>Actinomycetes</taxon>
        <taxon>Kitasatosporales</taxon>
        <taxon>Streptomycetaceae</taxon>
        <taxon>Streptomyces</taxon>
    </lineage>
</organism>
<keyword evidence="1" id="KW-0812">Transmembrane</keyword>
<dbReference type="Proteomes" id="UP000663908">
    <property type="component" value="Chromosome"/>
</dbReference>
<proteinExistence type="predicted"/>
<keyword evidence="1" id="KW-1133">Transmembrane helix</keyword>
<name>A0ABX7TS94_STRCY</name>
<dbReference type="PROSITE" id="PS51257">
    <property type="entry name" value="PROKAR_LIPOPROTEIN"/>
    <property type="match status" value="1"/>
</dbReference>
<gene>
    <name evidence="2" type="ORF">S1361_19185</name>
</gene>
<keyword evidence="3" id="KW-1185">Reference proteome</keyword>
<dbReference type="EMBL" id="CP071839">
    <property type="protein sequence ID" value="QTD99476.1"/>
    <property type="molecule type" value="Genomic_DNA"/>
</dbReference>
<reference evidence="2 3" key="1">
    <citation type="submission" date="2021-03" db="EMBL/GenBank/DDBJ databases">
        <title>Complete genome sequence of Streptomyces cyanogenus S136, producer of anticancer angucycline landomycin A.</title>
        <authorList>
            <person name="Hrab P."/>
            <person name="Ruckert C."/>
            <person name="Busche T."/>
            <person name="Ostash I."/>
            <person name="Kalinowski J."/>
            <person name="Fedorenko V."/>
            <person name="Yushchuk O."/>
            <person name="Ostash B."/>
        </authorList>
    </citation>
    <scope>NUCLEOTIDE SEQUENCE [LARGE SCALE GENOMIC DNA]</scope>
    <source>
        <strain evidence="2 3">S136</strain>
    </source>
</reference>
<evidence type="ECO:0000313" key="3">
    <source>
        <dbReference type="Proteomes" id="UP000663908"/>
    </source>
</evidence>
<evidence type="ECO:0000313" key="2">
    <source>
        <dbReference type="EMBL" id="QTD99476.1"/>
    </source>
</evidence>
<evidence type="ECO:0008006" key="4">
    <source>
        <dbReference type="Google" id="ProtNLM"/>
    </source>
</evidence>
<feature type="transmembrane region" description="Helical" evidence="1">
    <location>
        <begin position="20"/>
        <end position="38"/>
    </location>
</feature>
<accession>A0ABX7TS94</accession>
<sequence length="39" mass="4678">MVRPKQRKRRQRRKRDWVELAVVTLSAVTAIAGCVQHFW</sequence>
<keyword evidence="1" id="KW-0472">Membrane</keyword>
<protein>
    <recommendedName>
        <fullName evidence="4">Lipoprotein</fullName>
    </recommendedName>
</protein>